<dbReference type="Pfam" id="PF08238">
    <property type="entry name" value="Sel1"/>
    <property type="match status" value="3"/>
</dbReference>
<dbReference type="PANTHER" id="PTHR11102:SF160">
    <property type="entry name" value="ERAD-ASSOCIATED E3 UBIQUITIN-PROTEIN LIGASE COMPONENT HRD3"/>
    <property type="match status" value="1"/>
</dbReference>
<dbReference type="InterPro" id="IPR006597">
    <property type="entry name" value="Sel1-like"/>
</dbReference>
<name>A0ABQ6J2B0_9GAMM</name>
<protein>
    <recommendedName>
        <fullName evidence="1">DUF4145 domain-containing protein</fullName>
    </recommendedName>
</protein>
<dbReference type="Gene3D" id="3.10.450.50">
    <property type="match status" value="1"/>
</dbReference>
<dbReference type="RefSeq" id="WP_248937992.1">
    <property type="nucleotide sequence ID" value="NZ_BSUY01000001.1"/>
</dbReference>
<evidence type="ECO:0000313" key="2">
    <source>
        <dbReference type="EMBL" id="GMA81603.1"/>
    </source>
</evidence>
<dbReference type="InterPro" id="IPR025285">
    <property type="entry name" value="DUF4145"/>
</dbReference>
<dbReference type="EMBL" id="BSUY01000001">
    <property type="protein sequence ID" value="GMA81603.1"/>
    <property type="molecule type" value="Genomic_DNA"/>
</dbReference>
<proteinExistence type="predicted"/>
<evidence type="ECO:0000259" key="1">
    <source>
        <dbReference type="Pfam" id="PF13643"/>
    </source>
</evidence>
<dbReference type="Gene3D" id="1.25.40.10">
    <property type="entry name" value="Tetratricopeptide repeat domain"/>
    <property type="match status" value="2"/>
</dbReference>
<dbReference type="SUPFAM" id="SSF81901">
    <property type="entry name" value="HCP-like"/>
    <property type="match status" value="2"/>
</dbReference>
<reference evidence="3" key="1">
    <citation type="journal article" date="2019" name="Int. J. Syst. Evol. Microbiol.">
        <title>The Global Catalogue of Microorganisms (GCM) 10K type strain sequencing project: providing services to taxonomists for standard genome sequencing and annotation.</title>
        <authorList>
            <consortium name="The Broad Institute Genomics Platform"/>
            <consortium name="The Broad Institute Genome Sequencing Center for Infectious Disease"/>
            <person name="Wu L."/>
            <person name="Ma J."/>
        </authorList>
    </citation>
    <scope>NUCLEOTIDE SEQUENCE [LARGE SCALE GENOMIC DNA]</scope>
    <source>
        <strain evidence="3">NBRC 102030</strain>
    </source>
</reference>
<feature type="domain" description="DUF4145" evidence="1">
    <location>
        <begin position="47"/>
        <end position="110"/>
    </location>
</feature>
<sequence>MNKESINDIAFVKNHCELIGEQYEEAKNLYLDAPIQTLVILRSLIVNLCDTISDELCLEDGEKDVFDSIKNIDATKRVDRKIINKLHDIRIAGNKAAHKEKFNIEKGEFITLAQKGLQDFCEVVNLIRSSFQKVMSPTYSFETQVHSSLKDLSYKALFENEPNAKYVVGCALAQVHYKRLNDFANPETNNGRYFLEDEGQLKRGVDLIESAAIDDGHLESLYEYATILINGIEREKDLNKGIDCFRRAGFKGHISAKAYHGYYVINRPSSLDFEIEEAIENLEIAAAHNNPIALDTLSVLYQEGRHFKKDIEKSLEYLEKASNLGYPESQYKLANYYHSICKDHEAYVFYMTEAAKNGYAAAYLSLARTLALKVNSDETYEQAVKTYQKYIELKEDPVAQFELGSLILKLRKNDVDSIRTALTHFMNSYRSNYCPNHIAKQIEVSSKKALNNLANEMRSQHFSVEKQKHISALFLYFDSNGRPFKTTNEMMENLNSIRENPKISNEKIFMPSKNNVKPLERKIGRNEICPLCSTGKKYKNCCGK</sequence>
<dbReference type="InterPro" id="IPR050767">
    <property type="entry name" value="Sel1_AlgK"/>
</dbReference>
<dbReference type="SMART" id="SM00671">
    <property type="entry name" value="SEL1"/>
    <property type="match status" value="3"/>
</dbReference>
<evidence type="ECO:0000313" key="3">
    <source>
        <dbReference type="Proteomes" id="UP001157046"/>
    </source>
</evidence>
<organism evidence="2 3">
    <name type="scientific">Shewanella glacialipiscicola</name>
    <dbReference type="NCBI Taxonomy" id="614069"/>
    <lineage>
        <taxon>Bacteria</taxon>
        <taxon>Pseudomonadati</taxon>
        <taxon>Pseudomonadota</taxon>
        <taxon>Gammaproteobacteria</taxon>
        <taxon>Alteromonadales</taxon>
        <taxon>Shewanellaceae</taxon>
        <taxon>Shewanella</taxon>
    </lineage>
</organism>
<keyword evidence="3" id="KW-1185">Reference proteome</keyword>
<gene>
    <name evidence="2" type="ORF">GCM10025855_11360</name>
</gene>
<dbReference type="InterPro" id="IPR011990">
    <property type="entry name" value="TPR-like_helical_dom_sf"/>
</dbReference>
<accession>A0ABQ6J2B0</accession>
<dbReference type="PANTHER" id="PTHR11102">
    <property type="entry name" value="SEL-1-LIKE PROTEIN"/>
    <property type="match status" value="1"/>
</dbReference>
<dbReference type="Proteomes" id="UP001157046">
    <property type="component" value="Unassembled WGS sequence"/>
</dbReference>
<comment type="caution">
    <text evidence="2">The sequence shown here is derived from an EMBL/GenBank/DDBJ whole genome shotgun (WGS) entry which is preliminary data.</text>
</comment>
<dbReference type="Pfam" id="PF13643">
    <property type="entry name" value="DUF4145"/>
    <property type="match status" value="1"/>
</dbReference>